<dbReference type="InterPro" id="IPR005859">
    <property type="entry name" value="CysK"/>
</dbReference>
<organism evidence="15 16">
    <name type="scientific">Acinetobacter apis</name>
    <dbReference type="NCBI Taxonomy" id="1229165"/>
    <lineage>
        <taxon>Bacteria</taxon>
        <taxon>Pseudomonadati</taxon>
        <taxon>Pseudomonadota</taxon>
        <taxon>Gammaproteobacteria</taxon>
        <taxon>Moraxellales</taxon>
        <taxon>Moraxellaceae</taxon>
        <taxon>Acinetobacter</taxon>
    </lineage>
</organism>
<comment type="pathway">
    <text evidence="2">Amino-acid biosynthesis; L-cysteine biosynthesis; L-cysteine from L-serine: step 2/2.</text>
</comment>
<dbReference type="NCBIfam" id="TIGR01136">
    <property type="entry name" value="cysKM"/>
    <property type="match status" value="1"/>
</dbReference>
<keyword evidence="8 11" id="KW-0663">Pyridoxal phosphate</keyword>
<protein>
    <recommendedName>
        <fullName evidence="5 13">Cysteine synthase</fullName>
        <ecNumber evidence="4 13">2.5.1.47</ecNumber>
    </recommendedName>
</protein>
<dbReference type="OrthoDB" id="9805733at2"/>
<comment type="similarity">
    <text evidence="3 13">Belongs to the cysteine synthase/cystathionine beta-synthase family.</text>
</comment>
<dbReference type="Proteomes" id="UP000243463">
    <property type="component" value="Unassembled WGS sequence"/>
</dbReference>
<dbReference type="EMBL" id="FZLN01000004">
    <property type="protein sequence ID" value="SNQ29924.1"/>
    <property type="molecule type" value="Genomic_DNA"/>
</dbReference>
<dbReference type="GO" id="GO:0004124">
    <property type="term" value="F:cysteine synthase activity"/>
    <property type="evidence" value="ECO:0007669"/>
    <property type="project" value="UniProtKB-UniRule"/>
</dbReference>
<dbReference type="SUPFAM" id="SSF53686">
    <property type="entry name" value="Tryptophan synthase beta subunit-like PLP-dependent enzymes"/>
    <property type="match status" value="1"/>
</dbReference>
<dbReference type="InterPro" id="IPR001216">
    <property type="entry name" value="P-phosphate_BS"/>
</dbReference>
<dbReference type="InterPro" id="IPR005856">
    <property type="entry name" value="Cys_synth"/>
</dbReference>
<evidence type="ECO:0000256" key="11">
    <source>
        <dbReference type="PIRSR" id="PIRSR605856-50"/>
    </source>
</evidence>
<dbReference type="AlphaFoldDB" id="A0A217EHT9"/>
<comment type="catalytic activity">
    <reaction evidence="10 13">
        <text>O-acetyl-L-serine + hydrogen sulfide = L-cysteine + acetate</text>
        <dbReference type="Rhea" id="RHEA:14829"/>
        <dbReference type="ChEBI" id="CHEBI:29919"/>
        <dbReference type="ChEBI" id="CHEBI:30089"/>
        <dbReference type="ChEBI" id="CHEBI:35235"/>
        <dbReference type="ChEBI" id="CHEBI:58340"/>
        <dbReference type="EC" id="2.5.1.47"/>
    </reaction>
</comment>
<evidence type="ECO:0000256" key="6">
    <source>
        <dbReference type="ARBA" id="ARBA00022605"/>
    </source>
</evidence>
<dbReference type="CDD" id="cd01561">
    <property type="entry name" value="CBS_like"/>
    <property type="match status" value="1"/>
</dbReference>
<reference evidence="16" key="1">
    <citation type="submission" date="2017-06" db="EMBL/GenBank/DDBJ databases">
        <authorList>
            <person name="Varghese N."/>
            <person name="Submissions S."/>
        </authorList>
    </citation>
    <scope>NUCLEOTIDE SEQUENCE [LARGE SCALE GENOMIC DNA]</scope>
    <source>
        <strain evidence="16">ANC 5114</strain>
    </source>
</reference>
<dbReference type="PROSITE" id="PS00901">
    <property type="entry name" value="CYS_SYNTHASE"/>
    <property type="match status" value="1"/>
</dbReference>
<feature type="binding site" evidence="11">
    <location>
        <position position="87"/>
    </location>
    <ligand>
        <name>pyridoxal 5'-phosphate</name>
        <dbReference type="ChEBI" id="CHEBI:597326"/>
    </ligand>
</feature>
<dbReference type="RefSeq" id="WP_088824074.1">
    <property type="nucleotide sequence ID" value="NZ_FZLN01000004.1"/>
</dbReference>
<comment type="cofactor">
    <cofactor evidence="1 11 13">
        <name>pyridoxal 5'-phosphate</name>
        <dbReference type="ChEBI" id="CHEBI:597326"/>
    </cofactor>
</comment>
<keyword evidence="9 13" id="KW-0198">Cysteine biosynthesis</keyword>
<dbReference type="InterPro" id="IPR050214">
    <property type="entry name" value="Cys_Synth/Cystath_Beta-Synth"/>
</dbReference>
<evidence type="ECO:0000256" key="12">
    <source>
        <dbReference type="PIRSR" id="PIRSR605856-51"/>
    </source>
</evidence>
<sequence length="334" mass="35354">MTGQKQFETIENKGIAVYNNNAEAIGNTPLIRINRIITGGATVLAKIEGRNPAFSVKCRVGAALIQDAEAKGTLKAGMHIVEPTSGNTGIALAYVAAAKGYPITLTMPASMSLERRKVLKALGANLVLTEPAKGMKGAVDEAVRLATENPALYFLPQQFDNPANPKIHEDTTGPEIWQATQGQVDILVSGVGTGGTITGVSNYFEKIQHQPLYSVAVEPLESPIITQTKAGQSITPAPHKIQGIGANFIPKNLDLDIVDEVVTVSSADAVHWARECALKEGILVGISCGAALSAAAQLAERPENKDKTIVVILPDSGERYLSSVLFEHLNEDAS</sequence>
<keyword evidence="7 13" id="KW-0808">Transferase</keyword>
<evidence type="ECO:0000256" key="1">
    <source>
        <dbReference type="ARBA" id="ARBA00001933"/>
    </source>
</evidence>
<keyword evidence="6 13" id="KW-0028">Amino-acid biosynthesis</keyword>
<dbReference type="FunFam" id="3.40.50.1100:FF:000118">
    <property type="entry name" value="Related to CYS4-cystathionine beta-synthase"/>
    <property type="match status" value="1"/>
</dbReference>
<evidence type="ECO:0000256" key="5">
    <source>
        <dbReference type="ARBA" id="ARBA00019371"/>
    </source>
</evidence>
<dbReference type="PANTHER" id="PTHR10314">
    <property type="entry name" value="CYSTATHIONINE BETA-SYNTHASE"/>
    <property type="match status" value="1"/>
</dbReference>
<evidence type="ECO:0000259" key="14">
    <source>
        <dbReference type="Pfam" id="PF00291"/>
    </source>
</evidence>
<accession>A0A217EHT9</accession>
<dbReference type="NCBIfam" id="TIGR01139">
    <property type="entry name" value="cysK"/>
    <property type="match status" value="1"/>
</dbReference>
<dbReference type="EC" id="2.5.1.47" evidence="4 13"/>
<keyword evidence="16" id="KW-1185">Reference proteome</keyword>
<proteinExistence type="inferred from homology"/>
<evidence type="ECO:0000256" key="13">
    <source>
        <dbReference type="RuleBase" id="RU003985"/>
    </source>
</evidence>
<feature type="binding site" evidence="11">
    <location>
        <begin position="192"/>
        <end position="196"/>
    </location>
    <ligand>
        <name>pyridoxal 5'-phosphate</name>
        <dbReference type="ChEBI" id="CHEBI:597326"/>
    </ligand>
</feature>
<evidence type="ECO:0000256" key="10">
    <source>
        <dbReference type="ARBA" id="ARBA00047931"/>
    </source>
</evidence>
<evidence type="ECO:0000256" key="2">
    <source>
        <dbReference type="ARBA" id="ARBA00004962"/>
    </source>
</evidence>
<evidence type="ECO:0000256" key="7">
    <source>
        <dbReference type="ARBA" id="ARBA00022679"/>
    </source>
</evidence>
<dbReference type="Gene3D" id="3.40.50.1100">
    <property type="match status" value="2"/>
</dbReference>
<gene>
    <name evidence="15" type="ORF">SAMN05444584_1903</name>
</gene>
<feature type="modified residue" description="N6-(pyridoxal phosphate)lysine" evidence="12">
    <location>
        <position position="57"/>
    </location>
</feature>
<evidence type="ECO:0000256" key="4">
    <source>
        <dbReference type="ARBA" id="ARBA00012681"/>
    </source>
</evidence>
<feature type="binding site" evidence="11">
    <location>
        <position position="287"/>
    </location>
    <ligand>
        <name>pyridoxal 5'-phosphate</name>
        <dbReference type="ChEBI" id="CHEBI:597326"/>
    </ligand>
</feature>
<evidence type="ECO:0000256" key="9">
    <source>
        <dbReference type="ARBA" id="ARBA00023192"/>
    </source>
</evidence>
<evidence type="ECO:0000256" key="3">
    <source>
        <dbReference type="ARBA" id="ARBA00007103"/>
    </source>
</evidence>
<evidence type="ECO:0000256" key="8">
    <source>
        <dbReference type="ARBA" id="ARBA00022898"/>
    </source>
</evidence>
<dbReference type="Pfam" id="PF00291">
    <property type="entry name" value="PALP"/>
    <property type="match status" value="1"/>
</dbReference>
<feature type="domain" description="Tryptophan synthase beta chain-like PALP" evidence="14">
    <location>
        <begin position="24"/>
        <end position="315"/>
    </location>
</feature>
<name>A0A217EHT9_9GAMM</name>
<dbReference type="UniPathway" id="UPA00136">
    <property type="reaction ID" value="UER00200"/>
</dbReference>
<evidence type="ECO:0000313" key="15">
    <source>
        <dbReference type="EMBL" id="SNQ29924.1"/>
    </source>
</evidence>
<dbReference type="InterPro" id="IPR036052">
    <property type="entry name" value="TrpB-like_PALP_sf"/>
</dbReference>
<evidence type="ECO:0000313" key="16">
    <source>
        <dbReference type="Proteomes" id="UP000243463"/>
    </source>
</evidence>
<dbReference type="GO" id="GO:0006535">
    <property type="term" value="P:cysteine biosynthetic process from serine"/>
    <property type="evidence" value="ECO:0007669"/>
    <property type="project" value="UniProtKB-UniRule"/>
</dbReference>
<dbReference type="InterPro" id="IPR001926">
    <property type="entry name" value="TrpB-like_PALP"/>
</dbReference>
<dbReference type="FunFam" id="3.40.50.1100:FF:000002">
    <property type="entry name" value="Cysteine synthase"/>
    <property type="match status" value="1"/>
</dbReference>